<name>A0AAP0R159_LIQFO</name>
<feature type="transmembrane region" description="Helical" evidence="2">
    <location>
        <begin position="101"/>
        <end position="125"/>
    </location>
</feature>
<dbReference type="PANTHER" id="PTHR37189">
    <property type="entry name" value="CONCANAVALIN A-LIKE LECTIN/GLUCANASE DOMAIN-CONTAINING PROTEIN-RELATED"/>
    <property type="match status" value="1"/>
</dbReference>
<dbReference type="EMBL" id="JBBPBK010000016">
    <property type="protein sequence ID" value="KAK9267477.1"/>
    <property type="molecule type" value="Genomic_DNA"/>
</dbReference>
<keyword evidence="2" id="KW-0812">Transmembrane</keyword>
<evidence type="ECO:0000313" key="4">
    <source>
        <dbReference type="Proteomes" id="UP001415857"/>
    </source>
</evidence>
<proteinExistence type="predicted"/>
<dbReference type="AlphaFoldDB" id="A0AAP0R159"/>
<reference evidence="3 4" key="1">
    <citation type="journal article" date="2024" name="Plant J.">
        <title>Genome sequences and population genomics reveal climatic adaptation and genomic divergence between two closely related sweetgum species.</title>
        <authorList>
            <person name="Xu W.Q."/>
            <person name="Ren C.Q."/>
            <person name="Zhang X.Y."/>
            <person name="Comes H.P."/>
            <person name="Liu X.H."/>
            <person name="Li Y.G."/>
            <person name="Kettle C.J."/>
            <person name="Jalonen R."/>
            <person name="Gaisberger H."/>
            <person name="Ma Y.Z."/>
            <person name="Qiu Y.X."/>
        </authorList>
    </citation>
    <scope>NUCLEOTIDE SEQUENCE [LARGE SCALE GENOMIC DNA]</scope>
    <source>
        <strain evidence="3">Hangzhou</strain>
    </source>
</reference>
<keyword evidence="2" id="KW-1133">Transmembrane helix</keyword>
<evidence type="ECO:0000256" key="2">
    <source>
        <dbReference type="SAM" id="Phobius"/>
    </source>
</evidence>
<feature type="compositionally biased region" description="Low complexity" evidence="1">
    <location>
        <begin position="77"/>
        <end position="86"/>
    </location>
</feature>
<sequence>MMCNRSFGLAIAVAYLPLIVVTFIGGAGGREIRPSEHGLEYQDGPPAGKKSPEMMTFFKGTSSSSAPEVALPRAMNSSDPSWWGGSSEEGRGKGRDHVKEVLLVASLVCGITGVAFLVAAAFLLFHRFRRQRSSEK</sequence>
<dbReference type="PANTHER" id="PTHR37189:SF4">
    <property type="entry name" value="TRANSMEMBRANE PROTEIN"/>
    <property type="match status" value="1"/>
</dbReference>
<evidence type="ECO:0000313" key="3">
    <source>
        <dbReference type="EMBL" id="KAK9267477.1"/>
    </source>
</evidence>
<feature type="transmembrane region" description="Helical" evidence="2">
    <location>
        <begin position="7"/>
        <end position="27"/>
    </location>
</feature>
<keyword evidence="4" id="KW-1185">Reference proteome</keyword>
<gene>
    <name evidence="3" type="ORF">L1049_009903</name>
</gene>
<accession>A0AAP0R159</accession>
<organism evidence="3 4">
    <name type="scientific">Liquidambar formosana</name>
    <name type="common">Formosan gum</name>
    <dbReference type="NCBI Taxonomy" id="63359"/>
    <lineage>
        <taxon>Eukaryota</taxon>
        <taxon>Viridiplantae</taxon>
        <taxon>Streptophyta</taxon>
        <taxon>Embryophyta</taxon>
        <taxon>Tracheophyta</taxon>
        <taxon>Spermatophyta</taxon>
        <taxon>Magnoliopsida</taxon>
        <taxon>eudicotyledons</taxon>
        <taxon>Gunneridae</taxon>
        <taxon>Pentapetalae</taxon>
        <taxon>Saxifragales</taxon>
        <taxon>Altingiaceae</taxon>
        <taxon>Liquidambar</taxon>
    </lineage>
</organism>
<keyword evidence="2" id="KW-0472">Membrane</keyword>
<protein>
    <submittedName>
        <fullName evidence="3">Uncharacterized protein</fullName>
    </submittedName>
</protein>
<dbReference type="Proteomes" id="UP001415857">
    <property type="component" value="Unassembled WGS sequence"/>
</dbReference>
<evidence type="ECO:0000256" key="1">
    <source>
        <dbReference type="SAM" id="MobiDB-lite"/>
    </source>
</evidence>
<feature type="region of interest" description="Disordered" evidence="1">
    <location>
        <begin position="35"/>
        <end position="93"/>
    </location>
</feature>
<comment type="caution">
    <text evidence="3">The sequence shown here is derived from an EMBL/GenBank/DDBJ whole genome shotgun (WGS) entry which is preliminary data.</text>
</comment>